<comment type="similarity">
    <text evidence="1">Belongs to the ARG7 family.</text>
</comment>
<evidence type="ECO:0000313" key="4">
    <source>
        <dbReference type="EMBL" id="CAH8333078.1"/>
    </source>
</evidence>
<dbReference type="AlphaFoldDB" id="A0ABC8JV28"/>
<dbReference type="PANTHER" id="PTHR31374">
    <property type="entry name" value="AUXIN-INDUCED PROTEIN-LIKE-RELATED"/>
    <property type="match status" value="1"/>
</dbReference>
<evidence type="ECO:0000313" key="5">
    <source>
        <dbReference type="Proteomes" id="UP001642260"/>
    </source>
</evidence>
<proteinExistence type="inferred from homology"/>
<comment type="caution">
    <text evidence="4">The sequence shown here is derived from an EMBL/GenBank/DDBJ whole genome shotgun (WGS) entry which is preliminary data.</text>
</comment>
<dbReference type="PANTHER" id="PTHR31374:SF28">
    <property type="entry name" value="SAUR-LIKE AUXIN-RESPONSIVE PROTEIN FAMILY"/>
    <property type="match status" value="1"/>
</dbReference>
<protein>
    <submittedName>
        <fullName evidence="4">Uncharacterized protein</fullName>
    </submittedName>
</protein>
<keyword evidence="3" id="KW-0341">Growth regulation</keyword>
<dbReference type="Pfam" id="PF02519">
    <property type="entry name" value="Auxin_inducible"/>
    <property type="match status" value="1"/>
</dbReference>
<name>A0ABC8JV28_ERUVS</name>
<sequence>MMWKRIAFIKNLAKKAKSINRREDDSDSLLVSEADDTSQAVATKGPTGTFAVYVGQERVKCMVPTSYLSHPLFRMLLEKSHDEFHCFEEKVMLVVPCSHSLFQDVLNAIESCNVNFDFGDFVEEFL</sequence>
<dbReference type="Proteomes" id="UP001642260">
    <property type="component" value="Unassembled WGS sequence"/>
</dbReference>
<keyword evidence="5" id="KW-1185">Reference proteome</keyword>
<gene>
    <name evidence="4" type="ORF">ERUC_LOCUS12778</name>
</gene>
<dbReference type="EMBL" id="CAKOAT010120711">
    <property type="protein sequence ID" value="CAH8333078.1"/>
    <property type="molecule type" value="Genomic_DNA"/>
</dbReference>
<keyword evidence="2" id="KW-0217">Developmental protein</keyword>
<organism evidence="4 5">
    <name type="scientific">Eruca vesicaria subsp. sativa</name>
    <name type="common">Garden rocket</name>
    <name type="synonym">Eruca sativa</name>
    <dbReference type="NCBI Taxonomy" id="29727"/>
    <lineage>
        <taxon>Eukaryota</taxon>
        <taxon>Viridiplantae</taxon>
        <taxon>Streptophyta</taxon>
        <taxon>Embryophyta</taxon>
        <taxon>Tracheophyta</taxon>
        <taxon>Spermatophyta</taxon>
        <taxon>Magnoliopsida</taxon>
        <taxon>eudicotyledons</taxon>
        <taxon>Gunneridae</taxon>
        <taxon>Pentapetalae</taxon>
        <taxon>rosids</taxon>
        <taxon>malvids</taxon>
        <taxon>Brassicales</taxon>
        <taxon>Brassicaceae</taxon>
        <taxon>Brassiceae</taxon>
        <taxon>Eruca</taxon>
    </lineage>
</organism>
<dbReference type="InterPro" id="IPR003676">
    <property type="entry name" value="SAUR_fam"/>
</dbReference>
<evidence type="ECO:0000256" key="3">
    <source>
        <dbReference type="ARBA" id="ARBA00022604"/>
    </source>
</evidence>
<accession>A0ABC8JV28</accession>
<evidence type="ECO:0000256" key="1">
    <source>
        <dbReference type="ARBA" id="ARBA00006974"/>
    </source>
</evidence>
<evidence type="ECO:0000256" key="2">
    <source>
        <dbReference type="ARBA" id="ARBA00022473"/>
    </source>
</evidence>
<reference evidence="4 5" key="1">
    <citation type="submission" date="2022-03" db="EMBL/GenBank/DDBJ databases">
        <authorList>
            <person name="Macdonald S."/>
            <person name="Ahmed S."/>
            <person name="Newling K."/>
        </authorList>
    </citation>
    <scope>NUCLEOTIDE SEQUENCE [LARGE SCALE GENOMIC DNA]</scope>
</reference>